<dbReference type="AlphaFoldDB" id="A0A9C6XA52"/>
<dbReference type="SMART" id="SM00248">
    <property type="entry name" value="ANK"/>
    <property type="match status" value="1"/>
</dbReference>
<evidence type="ECO:0000313" key="3">
    <source>
        <dbReference type="Proteomes" id="UP000504606"/>
    </source>
</evidence>
<name>A0A9C6XA52_FRAOC</name>
<reference evidence="4" key="1">
    <citation type="submission" date="2025-08" db="UniProtKB">
        <authorList>
            <consortium name="RefSeq"/>
        </authorList>
    </citation>
    <scope>IDENTIFICATION</scope>
    <source>
        <tissue evidence="4">Whole organism</tissue>
    </source>
</reference>
<dbReference type="SUPFAM" id="SSF48403">
    <property type="entry name" value="Ankyrin repeat"/>
    <property type="match status" value="1"/>
</dbReference>
<dbReference type="InterPro" id="IPR036770">
    <property type="entry name" value="Ankyrin_rpt-contain_sf"/>
</dbReference>
<dbReference type="GeneID" id="127751822"/>
<feature type="region of interest" description="Disordered" evidence="2">
    <location>
        <begin position="1"/>
        <end position="35"/>
    </location>
</feature>
<accession>A0A9C6XA52</accession>
<proteinExistence type="predicted"/>
<dbReference type="RefSeq" id="XP_052131897.1">
    <property type="nucleotide sequence ID" value="XM_052275937.1"/>
</dbReference>
<protein>
    <submittedName>
        <fullName evidence="4">Ankyrin repeat domain-containing protein 54-like</fullName>
    </submittedName>
</protein>
<keyword evidence="3" id="KW-1185">Reference proteome</keyword>
<sequence>MASSSPGAVAAGPDPAGVGPRPAAPGGSVGGPIGGPAAQLRAAAARGELQEVVRLLGEGTKLLPDEEGRTALHFSASAGHADIAAALIIAGAGVNATDS</sequence>
<feature type="repeat" description="ANK" evidence="1">
    <location>
        <begin position="67"/>
        <end position="99"/>
    </location>
</feature>
<organism evidence="3 4">
    <name type="scientific">Frankliniella occidentalis</name>
    <name type="common">Western flower thrips</name>
    <name type="synonym">Euthrips occidentalis</name>
    <dbReference type="NCBI Taxonomy" id="133901"/>
    <lineage>
        <taxon>Eukaryota</taxon>
        <taxon>Metazoa</taxon>
        <taxon>Ecdysozoa</taxon>
        <taxon>Arthropoda</taxon>
        <taxon>Hexapoda</taxon>
        <taxon>Insecta</taxon>
        <taxon>Pterygota</taxon>
        <taxon>Neoptera</taxon>
        <taxon>Paraneoptera</taxon>
        <taxon>Thysanoptera</taxon>
        <taxon>Terebrantia</taxon>
        <taxon>Thripoidea</taxon>
        <taxon>Thripidae</taxon>
        <taxon>Frankliniella</taxon>
    </lineage>
</organism>
<dbReference type="PROSITE" id="PS50088">
    <property type="entry name" value="ANK_REPEAT"/>
    <property type="match status" value="1"/>
</dbReference>
<dbReference type="KEGG" id="foc:127751822"/>
<feature type="non-terminal residue" evidence="4">
    <location>
        <position position="99"/>
    </location>
</feature>
<evidence type="ECO:0000256" key="1">
    <source>
        <dbReference type="PROSITE-ProRule" id="PRU00023"/>
    </source>
</evidence>
<dbReference type="Gene3D" id="1.25.40.20">
    <property type="entry name" value="Ankyrin repeat-containing domain"/>
    <property type="match status" value="1"/>
</dbReference>
<dbReference type="Proteomes" id="UP000504606">
    <property type="component" value="Unplaced"/>
</dbReference>
<dbReference type="PROSITE" id="PS50297">
    <property type="entry name" value="ANK_REP_REGION"/>
    <property type="match status" value="1"/>
</dbReference>
<evidence type="ECO:0000313" key="4">
    <source>
        <dbReference type="RefSeq" id="XP_052131897.1"/>
    </source>
</evidence>
<feature type="compositionally biased region" description="Low complexity" evidence="2">
    <location>
        <begin position="1"/>
        <end position="26"/>
    </location>
</feature>
<gene>
    <name evidence="4" type="primary">LOC127751822</name>
</gene>
<dbReference type="InterPro" id="IPR002110">
    <property type="entry name" value="Ankyrin_rpt"/>
</dbReference>
<evidence type="ECO:0000256" key="2">
    <source>
        <dbReference type="SAM" id="MobiDB-lite"/>
    </source>
</evidence>
<dbReference type="Pfam" id="PF12796">
    <property type="entry name" value="Ank_2"/>
    <property type="match status" value="1"/>
</dbReference>
<keyword evidence="1" id="KW-0040">ANK repeat</keyword>